<keyword evidence="1" id="KW-1133">Transmembrane helix</keyword>
<feature type="transmembrane region" description="Helical" evidence="1">
    <location>
        <begin position="44"/>
        <end position="64"/>
    </location>
</feature>
<keyword evidence="1" id="KW-0812">Transmembrane</keyword>
<dbReference type="RefSeq" id="WP_284920960.1">
    <property type="nucleotide sequence ID" value="NZ_CP126980.1"/>
</dbReference>
<evidence type="ECO:0000313" key="3">
    <source>
        <dbReference type="Proteomes" id="UP001240150"/>
    </source>
</evidence>
<gene>
    <name evidence="2" type="ORF">ACTOB_003180</name>
</gene>
<dbReference type="EMBL" id="CP126980">
    <property type="protein sequence ID" value="WIM99522.1"/>
    <property type="molecule type" value="Genomic_DNA"/>
</dbReference>
<name>A0ABY8WRU3_9ACTN</name>
<reference evidence="2 3" key="1">
    <citation type="submission" date="2023-06" db="EMBL/GenBank/DDBJ databases">
        <authorList>
            <person name="Yushchuk O."/>
            <person name="Binda E."/>
            <person name="Ruckert-Reed C."/>
            <person name="Fedorenko V."/>
            <person name="Kalinowski J."/>
            <person name="Marinelli F."/>
        </authorList>
    </citation>
    <scope>NUCLEOTIDE SEQUENCE [LARGE SCALE GENOMIC DNA]</scope>
    <source>
        <strain evidence="2 3">NRRL 3884</strain>
    </source>
</reference>
<sequence>MSGRGGPRRRRGVLRHPFDRDDLGVRDTIDGIRWPFGQATLGTLTFAVGVLGLAGIALFALIPLMRWVRDRDASVVLAEQPEKREPSAG</sequence>
<proteinExistence type="predicted"/>
<evidence type="ECO:0000256" key="1">
    <source>
        <dbReference type="SAM" id="Phobius"/>
    </source>
</evidence>
<accession>A0ABY8WRU3</accession>
<organism evidence="2 3">
    <name type="scientific">Actinoplanes oblitus</name>
    <dbReference type="NCBI Taxonomy" id="3040509"/>
    <lineage>
        <taxon>Bacteria</taxon>
        <taxon>Bacillati</taxon>
        <taxon>Actinomycetota</taxon>
        <taxon>Actinomycetes</taxon>
        <taxon>Micromonosporales</taxon>
        <taxon>Micromonosporaceae</taxon>
        <taxon>Actinoplanes</taxon>
    </lineage>
</organism>
<keyword evidence="3" id="KW-1185">Reference proteome</keyword>
<keyword evidence="1" id="KW-0472">Membrane</keyword>
<evidence type="ECO:0000313" key="2">
    <source>
        <dbReference type="EMBL" id="WIM99522.1"/>
    </source>
</evidence>
<dbReference type="Proteomes" id="UP001240150">
    <property type="component" value="Chromosome"/>
</dbReference>
<protein>
    <submittedName>
        <fullName evidence="2">Uncharacterized protein</fullName>
    </submittedName>
</protein>